<dbReference type="Gene3D" id="3.40.50.1820">
    <property type="entry name" value="alpha/beta hydrolase"/>
    <property type="match status" value="1"/>
</dbReference>
<dbReference type="Proteomes" id="UP000217935">
    <property type="component" value="Chromosome"/>
</dbReference>
<dbReference type="OrthoDB" id="5491135at2"/>
<dbReference type="STRING" id="1758178.GCA_001550095_00263"/>
<sequence>MTESLVLLPGFLADGRVFTDQIVDLSRDHAVMVAPLQGESLTEMADAVLAVAPPKFAVAGHDLGASVATEILRRAPGRVTRIALISGSAQAEPPNAAAAREPRMVKARTGRFGEVLLEELPSTALYEGPHRNAIRDHWLDMAMEAGLDAYLTQSRILQRRPDHQNVLRRARIPALVMGGAADTICPPRRQDFIAQLMPRAEFALIEKAGHLPMLEAPQTVSRALKTWLEAEAPFVLR</sequence>
<accession>A0A291GAG5</accession>
<evidence type="ECO:0000259" key="1">
    <source>
        <dbReference type="Pfam" id="PF12697"/>
    </source>
</evidence>
<dbReference type="InterPro" id="IPR050266">
    <property type="entry name" value="AB_hydrolase_sf"/>
</dbReference>
<feature type="domain" description="AB hydrolase-1" evidence="1">
    <location>
        <begin position="5"/>
        <end position="222"/>
    </location>
</feature>
<reference evidence="2 3" key="1">
    <citation type="submission" date="2017-06" db="EMBL/GenBank/DDBJ databases">
        <title>Celeribacter sp. TSPH2 complete genome sequence.</title>
        <authorList>
            <person name="Woo J.-H."/>
            <person name="Kim H.-S."/>
        </authorList>
    </citation>
    <scope>NUCLEOTIDE SEQUENCE [LARGE SCALE GENOMIC DNA]</scope>
    <source>
        <strain evidence="2 3">TSPH2</strain>
    </source>
</reference>
<dbReference type="EMBL" id="CP022196">
    <property type="protein sequence ID" value="ATG47533.1"/>
    <property type="molecule type" value="Genomic_DNA"/>
</dbReference>
<name>A0A291GAG5_9RHOB</name>
<dbReference type="RefSeq" id="WP_096805530.1">
    <property type="nucleotide sequence ID" value="NZ_CP022196.1"/>
</dbReference>
<dbReference type="InterPro" id="IPR029058">
    <property type="entry name" value="AB_hydrolase_fold"/>
</dbReference>
<evidence type="ECO:0000313" key="3">
    <source>
        <dbReference type="Proteomes" id="UP000217935"/>
    </source>
</evidence>
<gene>
    <name evidence="2" type="ORF">CEW89_08070</name>
</gene>
<dbReference type="AlphaFoldDB" id="A0A291GAG5"/>
<proteinExistence type="predicted"/>
<dbReference type="GO" id="GO:0016787">
    <property type="term" value="F:hydrolase activity"/>
    <property type="evidence" value="ECO:0007669"/>
    <property type="project" value="UniProtKB-KW"/>
</dbReference>
<keyword evidence="2" id="KW-0378">Hydrolase</keyword>
<dbReference type="SUPFAM" id="SSF53474">
    <property type="entry name" value="alpha/beta-Hydrolases"/>
    <property type="match status" value="1"/>
</dbReference>
<dbReference type="PANTHER" id="PTHR43798">
    <property type="entry name" value="MONOACYLGLYCEROL LIPASE"/>
    <property type="match status" value="1"/>
</dbReference>
<dbReference type="InterPro" id="IPR000073">
    <property type="entry name" value="AB_hydrolase_1"/>
</dbReference>
<keyword evidence="3" id="KW-1185">Reference proteome</keyword>
<dbReference type="Pfam" id="PF12697">
    <property type="entry name" value="Abhydrolase_6"/>
    <property type="match status" value="1"/>
</dbReference>
<evidence type="ECO:0000313" key="2">
    <source>
        <dbReference type="EMBL" id="ATG47533.1"/>
    </source>
</evidence>
<dbReference type="KEGG" id="ceh:CEW89_08070"/>
<organism evidence="2 3">
    <name type="scientific">Celeribacter ethanolicus</name>
    <dbReference type="NCBI Taxonomy" id="1758178"/>
    <lineage>
        <taxon>Bacteria</taxon>
        <taxon>Pseudomonadati</taxon>
        <taxon>Pseudomonadota</taxon>
        <taxon>Alphaproteobacteria</taxon>
        <taxon>Rhodobacterales</taxon>
        <taxon>Roseobacteraceae</taxon>
        <taxon>Celeribacter</taxon>
    </lineage>
</organism>
<protein>
    <submittedName>
        <fullName evidence="2">Alpha/beta hydrolase</fullName>
    </submittedName>
</protein>